<keyword evidence="1" id="KW-1133">Transmembrane helix</keyword>
<evidence type="ECO:0000256" key="1">
    <source>
        <dbReference type="SAM" id="Phobius"/>
    </source>
</evidence>
<keyword evidence="1" id="KW-0472">Membrane</keyword>
<comment type="caution">
    <text evidence="3">The sequence shown here is derived from an EMBL/GenBank/DDBJ whole genome shotgun (WGS) entry which is preliminary data.</text>
</comment>
<feature type="domain" description="DUF6199" evidence="2">
    <location>
        <begin position="8"/>
        <end position="65"/>
    </location>
</feature>
<dbReference type="Proteomes" id="UP001519272">
    <property type="component" value="Unassembled WGS sequence"/>
</dbReference>
<evidence type="ECO:0000313" key="4">
    <source>
        <dbReference type="Proteomes" id="UP001519272"/>
    </source>
</evidence>
<keyword evidence="4" id="KW-1185">Reference proteome</keyword>
<dbReference type="InterPro" id="IPR045679">
    <property type="entry name" value="DUF6199"/>
</dbReference>
<feature type="transmembrane region" description="Helical" evidence="1">
    <location>
        <begin position="50"/>
        <end position="72"/>
    </location>
</feature>
<keyword evidence="1" id="KW-0812">Transmembrane</keyword>
<proteinExistence type="predicted"/>
<organism evidence="3 4">
    <name type="scientific">Paenibacillus turicensis</name>
    <dbReference type="NCBI Taxonomy" id="160487"/>
    <lineage>
        <taxon>Bacteria</taxon>
        <taxon>Bacillati</taxon>
        <taxon>Bacillota</taxon>
        <taxon>Bacilli</taxon>
        <taxon>Bacillales</taxon>
        <taxon>Paenibacillaceae</taxon>
        <taxon>Paenibacillus</taxon>
    </lineage>
</organism>
<evidence type="ECO:0000313" key="3">
    <source>
        <dbReference type="EMBL" id="MBP1905547.1"/>
    </source>
</evidence>
<name>A0ABS4FSK1_9BACL</name>
<gene>
    <name evidence="3" type="ORF">J2Z32_002177</name>
</gene>
<protein>
    <recommendedName>
        <fullName evidence="2">DUF6199 domain-containing protein</fullName>
    </recommendedName>
</protein>
<evidence type="ECO:0000259" key="2">
    <source>
        <dbReference type="Pfam" id="PF19701"/>
    </source>
</evidence>
<dbReference type="EMBL" id="JAGGKG010000009">
    <property type="protein sequence ID" value="MBP1905547.1"/>
    <property type="molecule type" value="Genomic_DNA"/>
</dbReference>
<accession>A0ABS4FSK1</accession>
<reference evidence="3 4" key="1">
    <citation type="submission" date="2021-03" db="EMBL/GenBank/DDBJ databases">
        <title>Genomic Encyclopedia of Type Strains, Phase IV (KMG-IV): sequencing the most valuable type-strain genomes for metagenomic binning, comparative biology and taxonomic classification.</title>
        <authorList>
            <person name="Goeker M."/>
        </authorList>
    </citation>
    <scope>NUCLEOTIDE SEQUENCE [LARGE SCALE GENOMIC DNA]</scope>
    <source>
        <strain evidence="3 4">DSM 14349</strain>
    </source>
</reference>
<dbReference type="Pfam" id="PF19701">
    <property type="entry name" value="DUF6199"/>
    <property type="match status" value="1"/>
</dbReference>
<sequence length="78" mass="8676">MPIFYMAFGVFTILIGILYIKKPEFAWKITEGWKHNDDNGPSDSYLILSQIGGIICVVAGGLSFIYGILTLLRDTFAT</sequence>